<evidence type="ECO:0000313" key="3">
    <source>
        <dbReference type="Proteomes" id="UP001152888"/>
    </source>
</evidence>
<organism evidence="2 3">
    <name type="scientific">Acanthoscelides obtectus</name>
    <name type="common">Bean weevil</name>
    <name type="synonym">Bruchus obtectus</name>
    <dbReference type="NCBI Taxonomy" id="200917"/>
    <lineage>
        <taxon>Eukaryota</taxon>
        <taxon>Metazoa</taxon>
        <taxon>Ecdysozoa</taxon>
        <taxon>Arthropoda</taxon>
        <taxon>Hexapoda</taxon>
        <taxon>Insecta</taxon>
        <taxon>Pterygota</taxon>
        <taxon>Neoptera</taxon>
        <taxon>Endopterygota</taxon>
        <taxon>Coleoptera</taxon>
        <taxon>Polyphaga</taxon>
        <taxon>Cucujiformia</taxon>
        <taxon>Chrysomeloidea</taxon>
        <taxon>Chrysomelidae</taxon>
        <taxon>Bruchinae</taxon>
        <taxon>Bruchini</taxon>
        <taxon>Acanthoscelides</taxon>
    </lineage>
</organism>
<evidence type="ECO:0000256" key="1">
    <source>
        <dbReference type="SAM" id="MobiDB-lite"/>
    </source>
</evidence>
<dbReference type="Proteomes" id="UP001152888">
    <property type="component" value="Unassembled WGS sequence"/>
</dbReference>
<name>A0A9P0LTW1_ACAOB</name>
<reference evidence="2" key="1">
    <citation type="submission" date="2022-03" db="EMBL/GenBank/DDBJ databases">
        <authorList>
            <person name="Sayadi A."/>
        </authorList>
    </citation>
    <scope>NUCLEOTIDE SEQUENCE</scope>
</reference>
<gene>
    <name evidence="2" type="ORF">ACAOBT_LOCUS24304</name>
</gene>
<comment type="caution">
    <text evidence="2">The sequence shown here is derived from an EMBL/GenBank/DDBJ whole genome shotgun (WGS) entry which is preliminary data.</text>
</comment>
<protein>
    <submittedName>
        <fullName evidence="2">Uncharacterized protein</fullName>
    </submittedName>
</protein>
<accession>A0A9P0LTW1</accession>
<sequence length="135" mass="15079">MEGNTNPVLAKSLGALSVGIQQTETEISHEDKIPRQSTSASETSAANDDTISTVQHAPKKKKHNKVSPLEECETNVTKHLSNNELQRLVLLKQLTVLEMKEEKLKRQLNRDVDEECNSSNNNIIHGEDGQAYFKL</sequence>
<dbReference type="AlphaFoldDB" id="A0A9P0LTW1"/>
<evidence type="ECO:0000313" key="2">
    <source>
        <dbReference type="EMBL" id="CAH1998318.1"/>
    </source>
</evidence>
<feature type="compositionally biased region" description="Polar residues" evidence="1">
    <location>
        <begin position="35"/>
        <end position="55"/>
    </location>
</feature>
<keyword evidence="3" id="KW-1185">Reference proteome</keyword>
<dbReference type="EMBL" id="CAKOFQ010007324">
    <property type="protein sequence ID" value="CAH1998318.1"/>
    <property type="molecule type" value="Genomic_DNA"/>
</dbReference>
<feature type="region of interest" description="Disordered" evidence="1">
    <location>
        <begin position="21"/>
        <end position="68"/>
    </location>
</feature>
<proteinExistence type="predicted"/>